<organism evidence="1 2">
    <name type="scientific">Dendrolimus kikuchii</name>
    <dbReference type="NCBI Taxonomy" id="765133"/>
    <lineage>
        <taxon>Eukaryota</taxon>
        <taxon>Metazoa</taxon>
        <taxon>Ecdysozoa</taxon>
        <taxon>Arthropoda</taxon>
        <taxon>Hexapoda</taxon>
        <taxon>Insecta</taxon>
        <taxon>Pterygota</taxon>
        <taxon>Neoptera</taxon>
        <taxon>Endopterygota</taxon>
        <taxon>Lepidoptera</taxon>
        <taxon>Glossata</taxon>
        <taxon>Ditrysia</taxon>
        <taxon>Bombycoidea</taxon>
        <taxon>Lasiocampidae</taxon>
        <taxon>Dendrolimus</taxon>
    </lineage>
</organism>
<keyword evidence="2" id="KW-1185">Reference proteome</keyword>
<protein>
    <submittedName>
        <fullName evidence="1">Uncharacterized protein</fullName>
    </submittedName>
</protein>
<dbReference type="EMBL" id="CM034400">
    <property type="protein sequence ID" value="KAJ0176338.1"/>
    <property type="molecule type" value="Genomic_DNA"/>
</dbReference>
<evidence type="ECO:0000313" key="2">
    <source>
        <dbReference type="Proteomes" id="UP000824533"/>
    </source>
</evidence>
<evidence type="ECO:0000313" key="1">
    <source>
        <dbReference type="EMBL" id="KAJ0176338.1"/>
    </source>
</evidence>
<accession>A0ACC1CYB7</accession>
<name>A0ACC1CYB7_9NEOP</name>
<proteinExistence type="predicted"/>
<dbReference type="Proteomes" id="UP000824533">
    <property type="component" value="Linkage Group LG14"/>
</dbReference>
<sequence>MKFFVQIIAVALLVAVASAGYIRSGWSSPQYSSYTPVSYSGGYGGYSGYSGYGGHSGHGYSGYGGHGGLGGYGGWGGHGYRKSYGGW</sequence>
<comment type="caution">
    <text evidence="1">The sequence shown here is derived from an EMBL/GenBank/DDBJ whole genome shotgun (WGS) entry which is preliminary data.</text>
</comment>
<gene>
    <name evidence="1" type="ORF">K1T71_008512</name>
</gene>
<reference evidence="1 2" key="1">
    <citation type="journal article" date="2021" name="Front. Genet.">
        <title>Chromosome-Level Genome Assembly Reveals Significant Gene Expansion in the Toll and IMD Signaling Pathways of Dendrolimus kikuchii.</title>
        <authorList>
            <person name="Zhou J."/>
            <person name="Wu P."/>
            <person name="Xiong Z."/>
            <person name="Liu N."/>
            <person name="Zhao N."/>
            <person name="Ji M."/>
            <person name="Qiu Y."/>
            <person name="Yang B."/>
        </authorList>
    </citation>
    <scope>NUCLEOTIDE SEQUENCE [LARGE SCALE GENOMIC DNA]</scope>
    <source>
        <strain evidence="1">Ann1</strain>
    </source>
</reference>